<protein>
    <submittedName>
        <fullName evidence="2">Uncharacterized protein</fullName>
    </submittedName>
</protein>
<evidence type="ECO:0000313" key="2">
    <source>
        <dbReference type="EMBL" id="KAK5634575.1"/>
    </source>
</evidence>
<evidence type="ECO:0000313" key="3">
    <source>
        <dbReference type="Proteomes" id="UP001305414"/>
    </source>
</evidence>
<reference evidence="2 3" key="1">
    <citation type="submission" date="2023-10" db="EMBL/GenBank/DDBJ databases">
        <title>Draft genome sequence of Xylaria bambusicola isolate GMP-LS, the root and basal stem rot pathogen of sugarcane in Indonesia.</title>
        <authorList>
            <person name="Selvaraj P."/>
            <person name="Muralishankar V."/>
            <person name="Muruganantham S."/>
            <person name="Sp S."/>
            <person name="Haryani S."/>
            <person name="Lau K.J.X."/>
            <person name="Naqvi N.I."/>
        </authorList>
    </citation>
    <scope>NUCLEOTIDE SEQUENCE [LARGE SCALE GENOMIC DNA]</scope>
    <source>
        <strain evidence="2">GMP-LS</strain>
    </source>
</reference>
<dbReference type="Proteomes" id="UP001305414">
    <property type="component" value="Unassembled WGS sequence"/>
</dbReference>
<feature type="region of interest" description="Disordered" evidence="1">
    <location>
        <begin position="41"/>
        <end position="60"/>
    </location>
</feature>
<evidence type="ECO:0000256" key="1">
    <source>
        <dbReference type="SAM" id="MobiDB-lite"/>
    </source>
</evidence>
<keyword evidence="3" id="KW-1185">Reference proteome</keyword>
<accession>A0AAN7UL09</accession>
<name>A0AAN7UL09_9PEZI</name>
<gene>
    <name evidence="2" type="ORF">RRF57_010288</name>
</gene>
<comment type="caution">
    <text evidence="2">The sequence shown here is derived from an EMBL/GenBank/DDBJ whole genome shotgun (WGS) entry which is preliminary data.</text>
</comment>
<sequence>MTLIPIEDGSQVEWNKATGGSSLQMGTDGYREVVWEMAGQWQGAGRTKPREPTKQRQLNG</sequence>
<proteinExistence type="predicted"/>
<dbReference type="EMBL" id="JAWHQM010000043">
    <property type="protein sequence ID" value="KAK5634575.1"/>
    <property type="molecule type" value="Genomic_DNA"/>
</dbReference>
<organism evidence="2 3">
    <name type="scientific">Xylaria bambusicola</name>
    <dbReference type="NCBI Taxonomy" id="326684"/>
    <lineage>
        <taxon>Eukaryota</taxon>
        <taxon>Fungi</taxon>
        <taxon>Dikarya</taxon>
        <taxon>Ascomycota</taxon>
        <taxon>Pezizomycotina</taxon>
        <taxon>Sordariomycetes</taxon>
        <taxon>Xylariomycetidae</taxon>
        <taxon>Xylariales</taxon>
        <taxon>Xylariaceae</taxon>
        <taxon>Xylaria</taxon>
    </lineage>
</organism>
<dbReference type="AlphaFoldDB" id="A0AAN7UL09"/>